<dbReference type="InterPro" id="IPR000504">
    <property type="entry name" value="RRM_dom"/>
</dbReference>
<name>A0A0C7MTT2_9SACH</name>
<evidence type="ECO:0000256" key="7">
    <source>
        <dbReference type="SAM" id="MobiDB-lite"/>
    </source>
</evidence>
<dbReference type="GO" id="GO:0008143">
    <property type="term" value="F:poly(A) binding"/>
    <property type="evidence" value="ECO:0007669"/>
    <property type="project" value="EnsemblFungi"/>
</dbReference>
<feature type="region of interest" description="Disordered" evidence="7">
    <location>
        <begin position="241"/>
        <end position="377"/>
    </location>
</feature>
<feature type="compositionally biased region" description="Low complexity" evidence="7">
    <location>
        <begin position="342"/>
        <end position="351"/>
    </location>
</feature>
<feature type="compositionally biased region" description="Gly residues" evidence="7">
    <location>
        <begin position="259"/>
        <end position="335"/>
    </location>
</feature>
<dbReference type="GO" id="GO:0032968">
    <property type="term" value="P:positive regulation of transcription elongation by RNA polymerase II"/>
    <property type="evidence" value="ECO:0007669"/>
    <property type="project" value="EnsemblFungi"/>
</dbReference>
<dbReference type="GO" id="GO:0003691">
    <property type="term" value="F:double-stranded telomeric DNA binding"/>
    <property type="evidence" value="ECO:0007669"/>
    <property type="project" value="EnsemblFungi"/>
</dbReference>
<dbReference type="InterPro" id="IPR012677">
    <property type="entry name" value="Nucleotide-bd_a/b_plait_sf"/>
</dbReference>
<keyword evidence="10" id="KW-1185">Reference proteome</keyword>
<evidence type="ECO:0000256" key="3">
    <source>
        <dbReference type="ARBA" id="ARBA00022737"/>
    </source>
</evidence>
<dbReference type="GO" id="GO:0005737">
    <property type="term" value="C:cytoplasm"/>
    <property type="evidence" value="ECO:0007669"/>
    <property type="project" value="EnsemblFungi"/>
</dbReference>
<organism evidence="9 10">
    <name type="scientific">Lachancea lanzarotensis</name>
    <dbReference type="NCBI Taxonomy" id="1245769"/>
    <lineage>
        <taxon>Eukaryota</taxon>
        <taxon>Fungi</taxon>
        <taxon>Dikarya</taxon>
        <taxon>Ascomycota</taxon>
        <taxon>Saccharomycotina</taxon>
        <taxon>Saccharomycetes</taxon>
        <taxon>Saccharomycetales</taxon>
        <taxon>Saccharomycetaceae</taxon>
        <taxon>Lachancea</taxon>
    </lineage>
</organism>
<evidence type="ECO:0000256" key="2">
    <source>
        <dbReference type="ARBA" id="ARBA00022664"/>
    </source>
</evidence>
<dbReference type="GO" id="GO:0000398">
    <property type="term" value="P:mRNA splicing, via spliceosome"/>
    <property type="evidence" value="ECO:0007669"/>
    <property type="project" value="EnsemblFungi"/>
</dbReference>
<dbReference type="GO" id="GO:2000805">
    <property type="term" value="P:negative regulation of termination of RNA polymerase II transcription, poly(A)-coupled"/>
    <property type="evidence" value="ECO:0007669"/>
    <property type="project" value="EnsemblFungi"/>
</dbReference>
<dbReference type="GO" id="GO:0003729">
    <property type="term" value="F:mRNA binding"/>
    <property type="evidence" value="ECO:0007669"/>
    <property type="project" value="EnsemblFungi"/>
</dbReference>
<dbReference type="RefSeq" id="XP_022627052.1">
    <property type="nucleotide sequence ID" value="XM_022773536.1"/>
</dbReference>
<evidence type="ECO:0000256" key="1">
    <source>
        <dbReference type="ARBA" id="ARBA00004123"/>
    </source>
</evidence>
<keyword evidence="3" id="KW-0677">Repeat</keyword>
<evidence type="ECO:0000259" key="8">
    <source>
        <dbReference type="PROSITE" id="PS50102"/>
    </source>
</evidence>
<feature type="domain" description="RRM" evidence="8">
    <location>
        <begin position="97"/>
        <end position="167"/>
    </location>
</feature>
<dbReference type="STRING" id="1245769.A0A0C7MTT2"/>
<protein>
    <submittedName>
        <fullName evidence="9">LALA0S02e00210g1_1</fullName>
    </submittedName>
</protein>
<dbReference type="AlphaFoldDB" id="A0A0C7MTT2"/>
<dbReference type="SMART" id="SM00360">
    <property type="entry name" value="RRM"/>
    <property type="match status" value="2"/>
</dbReference>
<dbReference type="InterPro" id="IPR050374">
    <property type="entry name" value="RRT5_SRSF_SR"/>
</dbReference>
<dbReference type="InterPro" id="IPR035979">
    <property type="entry name" value="RBD_domain_sf"/>
</dbReference>
<proteinExistence type="predicted"/>
<evidence type="ECO:0000313" key="10">
    <source>
        <dbReference type="Proteomes" id="UP000054304"/>
    </source>
</evidence>
<dbReference type="PANTHER" id="PTHR23003:SF62">
    <property type="entry name" value="SERINE_ARGININE (SR)-TYPE SHUTTLING MRNA BINDING PROTEIN NPL3"/>
    <property type="match status" value="1"/>
</dbReference>
<reference evidence="9 10" key="1">
    <citation type="submission" date="2014-12" db="EMBL/GenBank/DDBJ databases">
        <authorList>
            <person name="Neuveglise Cecile"/>
        </authorList>
    </citation>
    <scope>NUCLEOTIDE SEQUENCE [LARGE SCALE GENOMIC DNA]</scope>
    <source>
        <strain evidence="9 10">CBS 12615</strain>
    </source>
</reference>
<dbReference type="GO" id="GO:0061752">
    <property type="term" value="F:telomeric repeat-containing RNA binding"/>
    <property type="evidence" value="ECO:0007669"/>
    <property type="project" value="EnsemblFungi"/>
</dbReference>
<dbReference type="Proteomes" id="UP000054304">
    <property type="component" value="Unassembled WGS sequence"/>
</dbReference>
<dbReference type="GO" id="GO:0005634">
    <property type="term" value="C:nucleus"/>
    <property type="evidence" value="ECO:0007669"/>
    <property type="project" value="UniProtKB-SubCell"/>
</dbReference>
<feature type="compositionally biased region" description="Low complexity" evidence="7">
    <location>
        <begin position="1"/>
        <end position="28"/>
    </location>
</feature>
<dbReference type="Pfam" id="PF00076">
    <property type="entry name" value="RRM_1"/>
    <property type="match status" value="2"/>
</dbReference>
<dbReference type="GO" id="GO:0017148">
    <property type="term" value="P:negative regulation of translation"/>
    <property type="evidence" value="ECO:0007669"/>
    <property type="project" value="EnsemblFungi"/>
</dbReference>
<evidence type="ECO:0000313" key="9">
    <source>
        <dbReference type="EMBL" id="CEP60813.1"/>
    </source>
</evidence>
<comment type="subcellular location">
    <subcellularLocation>
        <location evidence="1">Nucleus</location>
    </subcellularLocation>
</comment>
<dbReference type="EMBL" id="LN736361">
    <property type="protein sequence ID" value="CEP60813.1"/>
    <property type="molecule type" value="Genomic_DNA"/>
</dbReference>
<dbReference type="HOGENOM" id="CLU_054994_0_0_1"/>
<accession>A0A0C7MTT2</accession>
<feature type="compositionally biased region" description="Basic and acidic residues" evidence="7">
    <location>
        <begin position="353"/>
        <end position="377"/>
    </location>
</feature>
<feature type="domain" description="RRM" evidence="8">
    <location>
        <begin position="172"/>
        <end position="247"/>
    </location>
</feature>
<dbReference type="OrthoDB" id="1099063at2759"/>
<dbReference type="SUPFAM" id="SSF54928">
    <property type="entry name" value="RNA-binding domain, RBD"/>
    <property type="match status" value="2"/>
</dbReference>
<dbReference type="GO" id="GO:0042802">
    <property type="term" value="F:identical protein binding"/>
    <property type="evidence" value="ECO:0007669"/>
    <property type="project" value="EnsemblFungi"/>
</dbReference>
<dbReference type="PROSITE" id="PS50102">
    <property type="entry name" value="RRM"/>
    <property type="match status" value="2"/>
</dbReference>
<keyword evidence="4 6" id="KW-0694">RNA-binding</keyword>
<sequence length="377" mass="40950">MSEEYQQAPAEEVAPVQEVEVQETSVETPVERTEGSPVAEVQESVTQEFEQGSAPVNEYRDEDQQQGRRQFYDNPAPYQGQPPHRGGGGFDGELSTTRLFVRPFPFDVQDSELNEIFAPFGPMKEVKILNGFAFVEFEEADSASRAIEEVNGKTFANQPLEVVFSKIQPPRFRMVLRNLPEGVAWQELKDLARENGLETTFSSVNTREFDGTGALEFPSEEILADALEKLNNIEFRGSVISAEKDDNPPPIRRFRGGDRGGFGGRGGRGGFGGRGGRGGFGDRGGFRGGRGGFGDRGGFRGGRGGFGGRGRGGYGDRGGFRGGRGGFGDRGGFRGGRGRGDSYGSSRGSYGAPRDEYRGRDDGGFYGSARERSPTRQ</sequence>
<evidence type="ECO:0000256" key="6">
    <source>
        <dbReference type="PROSITE-ProRule" id="PRU00176"/>
    </source>
</evidence>
<dbReference type="Gene3D" id="3.30.70.330">
    <property type="match status" value="2"/>
</dbReference>
<evidence type="ECO:0000256" key="5">
    <source>
        <dbReference type="ARBA" id="ARBA00023242"/>
    </source>
</evidence>
<evidence type="ECO:0000256" key="4">
    <source>
        <dbReference type="ARBA" id="ARBA00022884"/>
    </source>
</evidence>
<dbReference type="GO" id="GO:0031370">
    <property type="term" value="F:eukaryotic initiation factor 4G binding"/>
    <property type="evidence" value="ECO:0007669"/>
    <property type="project" value="EnsemblFungi"/>
</dbReference>
<gene>
    <name evidence="9" type="ORF">LALA0_S02e00210g</name>
</gene>
<dbReference type="GO" id="GO:0000993">
    <property type="term" value="F:RNA polymerase II complex binding"/>
    <property type="evidence" value="ECO:0007669"/>
    <property type="project" value="EnsemblFungi"/>
</dbReference>
<feature type="region of interest" description="Disordered" evidence="7">
    <location>
        <begin position="1"/>
        <end position="90"/>
    </location>
</feature>
<dbReference type="GO" id="GO:0006415">
    <property type="term" value="P:translational termination"/>
    <property type="evidence" value="ECO:0007669"/>
    <property type="project" value="EnsemblFungi"/>
</dbReference>
<keyword evidence="5" id="KW-0539">Nucleus</keyword>
<dbReference type="GeneID" id="34684220"/>
<dbReference type="PANTHER" id="PTHR23003">
    <property type="entry name" value="RNA RECOGNITION MOTIF RRM DOMAIN CONTAINING PROTEIN"/>
    <property type="match status" value="1"/>
</dbReference>
<keyword evidence="2" id="KW-0507">mRNA processing</keyword>